<feature type="compositionally biased region" description="Polar residues" evidence="1">
    <location>
        <begin position="220"/>
        <end position="245"/>
    </location>
</feature>
<organism evidence="3 4">
    <name type="scientific">Protopolystoma xenopodis</name>
    <dbReference type="NCBI Taxonomy" id="117903"/>
    <lineage>
        <taxon>Eukaryota</taxon>
        <taxon>Metazoa</taxon>
        <taxon>Spiralia</taxon>
        <taxon>Lophotrochozoa</taxon>
        <taxon>Platyhelminthes</taxon>
        <taxon>Monogenea</taxon>
        <taxon>Polyopisthocotylea</taxon>
        <taxon>Polystomatidea</taxon>
        <taxon>Polystomatidae</taxon>
        <taxon>Protopolystoma</taxon>
    </lineage>
</organism>
<sequence>MGRQREKLGCHVNFPLILDMSEWMVDSGIASRPDLLSNCSSQPTSPLSHSMHCPQPNSIIPLPVSPNSNTLQPVRPITDQIFSRSNQQSSPESLLSYSSHFGTAGSTGLIPCRPRRASITVNPVVTSTTPSSFSSTKRAHLDPVIPSSSFPLPSSTSPGLFLSSDLPLQTTSHLTPYVPVDHPLNGSSSSLAHSELGIRMVGVASSSAQVLEMPIDSHLQPFSSSTQTSGHKVKSLSNGSSQCSGEKQDIDEQAFDVRKVDGDEGEGEEQKPMETKAVVEGPHRRLYQLTGVIVHHGRGFQSGHYTAYCLNDEPGSFVFKVFSQLSYFFVIKDVPSKCHIHYPG</sequence>
<accession>A0A3S5A5L3</accession>
<feature type="domain" description="USP" evidence="2">
    <location>
        <begin position="1"/>
        <end position="344"/>
    </location>
</feature>
<dbReference type="PROSITE" id="PS50235">
    <property type="entry name" value="USP_3"/>
    <property type="match status" value="1"/>
</dbReference>
<protein>
    <recommendedName>
        <fullName evidence="2">USP domain-containing protein</fullName>
    </recommendedName>
</protein>
<dbReference type="GO" id="GO:0005829">
    <property type="term" value="C:cytosol"/>
    <property type="evidence" value="ECO:0007669"/>
    <property type="project" value="TreeGrafter"/>
</dbReference>
<evidence type="ECO:0000313" key="4">
    <source>
        <dbReference type="Proteomes" id="UP000784294"/>
    </source>
</evidence>
<dbReference type="PANTHER" id="PTHR24006">
    <property type="entry name" value="UBIQUITIN CARBOXYL-TERMINAL HYDROLASE"/>
    <property type="match status" value="1"/>
</dbReference>
<evidence type="ECO:0000259" key="2">
    <source>
        <dbReference type="PROSITE" id="PS50235"/>
    </source>
</evidence>
<dbReference type="InterPro" id="IPR050164">
    <property type="entry name" value="Peptidase_C19"/>
</dbReference>
<gene>
    <name evidence="3" type="ORF">PXEA_LOCUS1103</name>
</gene>
<comment type="caution">
    <text evidence="3">The sequence shown here is derived from an EMBL/GenBank/DDBJ whole genome shotgun (WGS) entry which is preliminary data.</text>
</comment>
<dbReference type="Gene3D" id="3.90.70.10">
    <property type="entry name" value="Cysteine proteinases"/>
    <property type="match status" value="1"/>
</dbReference>
<dbReference type="Proteomes" id="UP000784294">
    <property type="component" value="Unassembled WGS sequence"/>
</dbReference>
<dbReference type="OrthoDB" id="6288573at2759"/>
<dbReference type="InterPro" id="IPR018200">
    <property type="entry name" value="USP_CS"/>
</dbReference>
<dbReference type="EMBL" id="CAAALY010002223">
    <property type="protein sequence ID" value="VEL07663.1"/>
    <property type="molecule type" value="Genomic_DNA"/>
</dbReference>
<reference evidence="3" key="1">
    <citation type="submission" date="2018-11" db="EMBL/GenBank/DDBJ databases">
        <authorList>
            <consortium name="Pathogen Informatics"/>
        </authorList>
    </citation>
    <scope>NUCLEOTIDE SEQUENCE</scope>
</reference>
<dbReference type="PANTHER" id="PTHR24006:SF887">
    <property type="entry name" value="UBIQUITIN CARBOXYL-TERMINAL HYDROLASE"/>
    <property type="match status" value="1"/>
</dbReference>
<feature type="region of interest" description="Disordered" evidence="1">
    <location>
        <begin position="220"/>
        <end position="253"/>
    </location>
</feature>
<dbReference type="CDD" id="cd02257">
    <property type="entry name" value="Peptidase_C19"/>
    <property type="match status" value="1"/>
</dbReference>
<dbReference type="SUPFAM" id="SSF54001">
    <property type="entry name" value="Cysteine proteinases"/>
    <property type="match status" value="1"/>
</dbReference>
<dbReference type="GO" id="GO:0016579">
    <property type="term" value="P:protein deubiquitination"/>
    <property type="evidence" value="ECO:0007669"/>
    <property type="project" value="InterPro"/>
</dbReference>
<dbReference type="InterPro" id="IPR001394">
    <property type="entry name" value="Peptidase_C19_UCH"/>
</dbReference>
<evidence type="ECO:0000313" key="3">
    <source>
        <dbReference type="EMBL" id="VEL07663.1"/>
    </source>
</evidence>
<evidence type="ECO:0000256" key="1">
    <source>
        <dbReference type="SAM" id="MobiDB-lite"/>
    </source>
</evidence>
<dbReference type="InterPro" id="IPR038765">
    <property type="entry name" value="Papain-like_cys_pep_sf"/>
</dbReference>
<dbReference type="GO" id="GO:0004843">
    <property type="term" value="F:cysteine-type deubiquitinase activity"/>
    <property type="evidence" value="ECO:0007669"/>
    <property type="project" value="InterPro"/>
</dbReference>
<dbReference type="Pfam" id="PF00443">
    <property type="entry name" value="UCH"/>
    <property type="match status" value="1"/>
</dbReference>
<dbReference type="AlphaFoldDB" id="A0A3S5A5L3"/>
<name>A0A3S5A5L3_9PLAT</name>
<dbReference type="PROSITE" id="PS00973">
    <property type="entry name" value="USP_2"/>
    <property type="match status" value="1"/>
</dbReference>
<keyword evidence="4" id="KW-1185">Reference proteome</keyword>
<dbReference type="InterPro" id="IPR028889">
    <property type="entry name" value="USP"/>
</dbReference>
<proteinExistence type="predicted"/>
<dbReference type="GO" id="GO:0005634">
    <property type="term" value="C:nucleus"/>
    <property type="evidence" value="ECO:0007669"/>
    <property type="project" value="TreeGrafter"/>
</dbReference>